<dbReference type="SUPFAM" id="SSF50621">
    <property type="entry name" value="Alanine racemase C-terminal domain-like"/>
    <property type="match status" value="1"/>
</dbReference>
<gene>
    <name evidence="8" type="ORF">ENI96_07265</name>
</gene>
<dbReference type="Pfam" id="PF02784">
    <property type="entry name" value="Orn_Arg_deC_N"/>
    <property type="match status" value="1"/>
</dbReference>
<dbReference type="EMBL" id="DRKP01000082">
    <property type="protein sequence ID" value="HEB96213.1"/>
    <property type="molecule type" value="Genomic_DNA"/>
</dbReference>
<dbReference type="InterPro" id="IPR000183">
    <property type="entry name" value="Orn/DAP/Arg_de-COase"/>
</dbReference>
<dbReference type="Proteomes" id="UP000886251">
    <property type="component" value="Unassembled WGS sequence"/>
</dbReference>
<evidence type="ECO:0000313" key="8">
    <source>
        <dbReference type="EMBL" id="HEB96213.1"/>
    </source>
</evidence>
<dbReference type="CDD" id="cd06839">
    <property type="entry name" value="PLPDE_III_Btrk_like"/>
    <property type="match status" value="1"/>
</dbReference>
<dbReference type="NCBIfam" id="TIGR03099">
    <property type="entry name" value="dCO2ase_PEP1"/>
    <property type="match status" value="1"/>
</dbReference>
<dbReference type="Pfam" id="PF00278">
    <property type="entry name" value="Orn_DAP_Arg_deC"/>
    <property type="match status" value="1"/>
</dbReference>
<dbReference type="PANTHER" id="PTHR43727">
    <property type="entry name" value="DIAMINOPIMELATE DECARBOXYLASE"/>
    <property type="match status" value="1"/>
</dbReference>
<dbReference type="PROSITE" id="PS00878">
    <property type="entry name" value="ODR_DC_2_1"/>
    <property type="match status" value="1"/>
</dbReference>
<dbReference type="Gene3D" id="2.40.37.10">
    <property type="entry name" value="Lyase, Ornithine Decarboxylase, Chain A, domain 1"/>
    <property type="match status" value="1"/>
</dbReference>
<dbReference type="PANTHER" id="PTHR43727:SF2">
    <property type="entry name" value="GROUP IV DECARBOXYLASE"/>
    <property type="match status" value="1"/>
</dbReference>
<dbReference type="GO" id="GO:0009089">
    <property type="term" value="P:lysine biosynthetic process via diaminopimelate"/>
    <property type="evidence" value="ECO:0007669"/>
    <property type="project" value="TreeGrafter"/>
</dbReference>
<feature type="domain" description="Orn/DAP/Arg decarboxylase 2 C-terminal" evidence="6">
    <location>
        <begin position="41"/>
        <end position="389"/>
    </location>
</feature>
<feature type="active site" description="Proton donor" evidence="4">
    <location>
        <position position="362"/>
    </location>
</feature>
<evidence type="ECO:0000259" key="7">
    <source>
        <dbReference type="Pfam" id="PF02784"/>
    </source>
</evidence>
<comment type="similarity">
    <text evidence="5">Belongs to the Orn/Lys/Arg decarboxylase class-II family.</text>
</comment>
<sequence>MEKARPVHAPMSQFPSRDGCLLVGGVPLPLLSARAGGTPFYAYDRGLIADRIAGLKDALPEAVHLHYAIKANPMPAVVDYISARTNGLDVASLGELQLAMDTGIEPDHISFAGPGKTDMELRAATACGVIVNAESEGEIERLAAIGNELGIRPALSIRVNPDFELKSSGMKMGGGAKPFGIDAERIPAALKKVESLDLDWRGFHIFSGSQNLRQEAIIEAQKKTLDLACRLADHASTPLRWLNMGGGFGIPYFPGDTRLDLKPISEHLFELTGILKRRLPEATPVIELGRYLVGESGIYVCEVVDRKESRGEIFLVTNGGLHHHLAASGNFGQVIRKNYPVAIGTRMNESRTETVNIVGPLCTPLDIIAAKVDLPRARTGDLIVVFQSGAYGLSASPQYFLSHPAIREMLV</sequence>
<dbReference type="GO" id="GO:0008836">
    <property type="term" value="F:diaminopimelate decarboxylase activity"/>
    <property type="evidence" value="ECO:0007669"/>
    <property type="project" value="TreeGrafter"/>
</dbReference>
<evidence type="ECO:0000256" key="4">
    <source>
        <dbReference type="PIRSR" id="PIRSR600183-50"/>
    </source>
</evidence>
<proteinExistence type="inferred from homology"/>
<feature type="domain" description="Orn/DAP/Arg decarboxylase 2 N-terminal" evidence="7">
    <location>
        <begin position="48"/>
        <end position="293"/>
    </location>
</feature>
<dbReference type="PRINTS" id="PR01179">
    <property type="entry name" value="ODADCRBXLASE"/>
</dbReference>
<dbReference type="InterPro" id="IPR022653">
    <property type="entry name" value="De-COase2_pyr-phos_BS"/>
</dbReference>
<keyword evidence="3" id="KW-0456">Lyase</keyword>
<dbReference type="PROSITE" id="PS00879">
    <property type="entry name" value="ODR_DC_2_2"/>
    <property type="match status" value="1"/>
</dbReference>
<accession>A0A831W598</accession>
<evidence type="ECO:0000256" key="3">
    <source>
        <dbReference type="ARBA" id="ARBA00023239"/>
    </source>
</evidence>
<protein>
    <submittedName>
        <fullName evidence="8">Pyridoxal-dependent decarboxylase, exosortase A system-associated</fullName>
    </submittedName>
</protein>
<dbReference type="InterPro" id="IPR022657">
    <property type="entry name" value="De-COase2_CS"/>
</dbReference>
<comment type="caution">
    <text evidence="8">The sequence shown here is derived from an EMBL/GenBank/DDBJ whole genome shotgun (WGS) entry which is preliminary data.</text>
</comment>
<dbReference type="InterPro" id="IPR022644">
    <property type="entry name" value="De-COase2_N"/>
</dbReference>
<evidence type="ECO:0000256" key="2">
    <source>
        <dbReference type="ARBA" id="ARBA00022898"/>
    </source>
</evidence>
<dbReference type="Gene3D" id="3.20.20.10">
    <property type="entry name" value="Alanine racemase"/>
    <property type="match status" value="1"/>
</dbReference>
<dbReference type="AlphaFoldDB" id="A0A831W598"/>
<evidence type="ECO:0000256" key="5">
    <source>
        <dbReference type="RuleBase" id="RU003737"/>
    </source>
</evidence>
<comment type="cofactor">
    <cofactor evidence="1 4">
        <name>pyridoxal 5'-phosphate</name>
        <dbReference type="ChEBI" id="CHEBI:597326"/>
    </cofactor>
</comment>
<dbReference type="InterPro" id="IPR029066">
    <property type="entry name" value="PLP-binding_barrel"/>
</dbReference>
<evidence type="ECO:0000256" key="1">
    <source>
        <dbReference type="ARBA" id="ARBA00001933"/>
    </source>
</evidence>
<dbReference type="InterPro" id="IPR022643">
    <property type="entry name" value="De-COase2_C"/>
</dbReference>
<organism evidence="8">
    <name type="scientific">Sedimenticola thiotaurini</name>
    <dbReference type="NCBI Taxonomy" id="1543721"/>
    <lineage>
        <taxon>Bacteria</taxon>
        <taxon>Pseudomonadati</taxon>
        <taxon>Pseudomonadota</taxon>
        <taxon>Gammaproteobacteria</taxon>
        <taxon>Chromatiales</taxon>
        <taxon>Sedimenticolaceae</taxon>
        <taxon>Sedimenticola</taxon>
    </lineage>
</organism>
<dbReference type="InterPro" id="IPR017530">
    <property type="entry name" value="DCO2ase_PEP1"/>
</dbReference>
<reference evidence="8" key="1">
    <citation type="journal article" date="2020" name="mSystems">
        <title>Genome- and Community-Level Interaction Insights into Carbon Utilization and Element Cycling Functions of Hydrothermarchaeota in Hydrothermal Sediment.</title>
        <authorList>
            <person name="Zhou Z."/>
            <person name="Liu Y."/>
            <person name="Xu W."/>
            <person name="Pan J."/>
            <person name="Luo Z.H."/>
            <person name="Li M."/>
        </authorList>
    </citation>
    <scope>NUCLEOTIDE SEQUENCE [LARGE SCALE GENOMIC DNA]</scope>
    <source>
        <strain evidence="8">HyVt-443</strain>
    </source>
</reference>
<name>A0A831W598_9GAMM</name>
<keyword evidence="2 4" id="KW-0663">Pyridoxal phosphate</keyword>
<dbReference type="SUPFAM" id="SSF51419">
    <property type="entry name" value="PLP-binding barrel"/>
    <property type="match status" value="1"/>
</dbReference>
<feature type="modified residue" description="N6-(pyridoxal phosphate)lysine" evidence="4">
    <location>
        <position position="70"/>
    </location>
</feature>
<dbReference type="InterPro" id="IPR009006">
    <property type="entry name" value="Ala_racemase/Decarboxylase_C"/>
</dbReference>
<evidence type="ECO:0000259" key="6">
    <source>
        <dbReference type="Pfam" id="PF00278"/>
    </source>
</evidence>